<keyword evidence="2" id="KW-1185">Reference proteome</keyword>
<comment type="caution">
    <text evidence="1">The sequence shown here is derived from an EMBL/GenBank/DDBJ whole genome shotgun (WGS) entry which is preliminary data.</text>
</comment>
<proteinExistence type="predicted"/>
<dbReference type="Proteomes" id="UP000680865">
    <property type="component" value="Unassembled WGS sequence"/>
</dbReference>
<accession>A0A919SJD2</accession>
<dbReference type="EMBL" id="BOQP01000017">
    <property type="protein sequence ID" value="GIM73830.1"/>
    <property type="molecule type" value="Genomic_DNA"/>
</dbReference>
<protein>
    <submittedName>
        <fullName evidence="1">Uncharacterized protein</fullName>
    </submittedName>
</protein>
<dbReference type="AlphaFoldDB" id="A0A919SJD2"/>
<gene>
    <name evidence="1" type="ORF">Aco04nite_37340</name>
</gene>
<evidence type="ECO:0000313" key="2">
    <source>
        <dbReference type="Proteomes" id="UP000680865"/>
    </source>
</evidence>
<organism evidence="1 2">
    <name type="scientific">Winogradskya consettensis</name>
    <dbReference type="NCBI Taxonomy" id="113560"/>
    <lineage>
        <taxon>Bacteria</taxon>
        <taxon>Bacillati</taxon>
        <taxon>Actinomycetota</taxon>
        <taxon>Actinomycetes</taxon>
        <taxon>Micromonosporales</taxon>
        <taxon>Micromonosporaceae</taxon>
        <taxon>Winogradskya</taxon>
    </lineage>
</organism>
<evidence type="ECO:0000313" key="1">
    <source>
        <dbReference type="EMBL" id="GIM73830.1"/>
    </source>
</evidence>
<reference evidence="1" key="1">
    <citation type="submission" date="2021-03" db="EMBL/GenBank/DDBJ databases">
        <title>Whole genome shotgun sequence of Actinoplanes consettensis NBRC 14913.</title>
        <authorList>
            <person name="Komaki H."/>
            <person name="Tamura T."/>
        </authorList>
    </citation>
    <scope>NUCLEOTIDE SEQUENCE</scope>
    <source>
        <strain evidence="1">NBRC 14913</strain>
    </source>
</reference>
<name>A0A919SJD2_9ACTN</name>
<sequence length="70" mass="7491">MHDGFRGRGCRVGEIEKVTGDVGQLGGTVTAQRPFYQIVGRHELTVVYPPGAGQRSFAGCGTPVMASRNR</sequence>